<organism evidence="5 6">
    <name type="scientific">Candidatus Thermochlorobacter aerophilus</name>
    <dbReference type="NCBI Taxonomy" id="1868324"/>
    <lineage>
        <taxon>Bacteria</taxon>
        <taxon>Pseudomonadati</taxon>
        <taxon>Chlorobiota</taxon>
        <taxon>Chlorobiia</taxon>
        <taxon>Chlorobiales</taxon>
        <taxon>Candidatus Thermochlorobacteriaceae</taxon>
        <taxon>Candidatus Thermochlorobacter</taxon>
    </lineage>
</organism>
<dbReference type="InterPro" id="IPR013766">
    <property type="entry name" value="Thioredoxin_domain"/>
</dbReference>
<dbReference type="SUPFAM" id="SSF52833">
    <property type="entry name" value="Thioredoxin-like"/>
    <property type="match status" value="1"/>
</dbReference>
<dbReference type="PANTHER" id="PTHR43110">
    <property type="entry name" value="THIOL PEROXIDASE"/>
    <property type="match status" value="1"/>
</dbReference>
<evidence type="ECO:0000313" key="6">
    <source>
        <dbReference type="Proteomes" id="UP000266389"/>
    </source>
</evidence>
<dbReference type="PANTHER" id="PTHR43110:SF1">
    <property type="entry name" value="THIOL PEROXIDASE"/>
    <property type="match status" value="1"/>
</dbReference>
<keyword evidence="2" id="KW-0676">Redox-active center</keyword>
<evidence type="ECO:0000256" key="2">
    <source>
        <dbReference type="ARBA" id="ARBA00023284"/>
    </source>
</evidence>
<dbReference type="AlphaFoldDB" id="A0A395M252"/>
<dbReference type="GO" id="GO:0016491">
    <property type="term" value="F:oxidoreductase activity"/>
    <property type="evidence" value="ECO:0007669"/>
    <property type="project" value="UniProtKB-KW"/>
</dbReference>
<dbReference type="EMBL" id="PHFL01000026">
    <property type="protein sequence ID" value="RFM24751.1"/>
    <property type="molecule type" value="Genomic_DNA"/>
</dbReference>
<reference evidence="5 6" key="1">
    <citation type="journal article" date="2011" name="ISME J.">
        <title>Community ecology of hot spring cyanobacterial mats: predominant populations and their functional potential.</title>
        <authorList>
            <person name="Klatt C.G."/>
            <person name="Wood J.M."/>
            <person name="Rusch D.B."/>
            <person name="Bateson M.M."/>
            <person name="Hamamura N."/>
            <person name="Heidelberg J.F."/>
            <person name="Grossman A.R."/>
            <person name="Bhaya D."/>
            <person name="Cohan F.M."/>
            <person name="Kuhl M."/>
            <person name="Bryant D.A."/>
            <person name="Ward D.M."/>
        </authorList>
    </citation>
    <scope>NUCLEOTIDE SEQUENCE [LARGE SCALE GENOMIC DNA]</scope>
    <source>
        <strain evidence="5">OS</strain>
    </source>
</reference>
<dbReference type="InterPro" id="IPR050455">
    <property type="entry name" value="Tpx_Peroxidase_subfamily"/>
</dbReference>
<accession>A0A395M252</accession>
<dbReference type="InterPro" id="IPR024706">
    <property type="entry name" value="Peroxiredoxin_AhpC-typ"/>
</dbReference>
<evidence type="ECO:0000259" key="4">
    <source>
        <dbReference type="PROSITE" id="PS51352"/>
    </source>
</evidence>
<name>A0A395M252_9BACT</name>
<evidence type="ECO:0000256" key="3">
    <source>
        <dbReference type="PIRSR" id="PIRSR000239-1"/>
    </source>
</evidence>
<proteinExistence type="predicted"/>
<evidence type="ECO:0000256" key="1">
    <source>
        <dbReference type="ARBA" id="ARBA00023002"/>
    </source>
</evidence>
<dbReference type="InterPro" id="IPR036249">
    <property type="entry name" value="Thioredoxin-like_sf"/>
</dbReference>
<protein>
    <submittedName>
        <fullName evidence="5">Peroxiredoxin</fullName>
    </submittedName>
</protein>
<keyword evidence="1" id="KW-0560">Oxidoreductase</keyword>
<feature type="active site" description="Cysteine sulfenic acid (-SOH) intermediate; for peroxidase activity" evidence="3">
    <location>
        <position position="45"/>
    </location>
</feature>
<dbReference type="Pfam" id="PF00578">
    <property type="entry name" value="AhpC-TSA"/>
    <property type="match status" value="1"/>
</dbReference>
<dbReference type="Proteomes" id="UP000266389">
    <property type="component" value="Unassembled WGS sequence"/>
</dbReference>
<dbReference type="PROSITE" id="PS51352">
    <property type="entry name" value="THIOREDOXIN_2"/>
    <property type="match status" value="1"/>
</dbReference>
<gene>
    <name evidence="5" type="ORF">D0433_03830</name>
</gene>
<feature type="domain" description="Thioredoxin" evidence="4">
    <location>
        <begin position="2"/>
        <end position="151"/>
    </location>
</feature>
<dbReference type="PIRSF" id="PIRSF000239">
    <property type="entry name" value="AHPC"/>
    <property type="match status" value="1"/>
</dbReference>
<evidence type="ECO:0000313" key="5">
    <source>
        <dbReference type="EMBL" id="RFM24751.1"/>
    </source>
</evidence>
<dbReference type="InterPro" id="IPR000866">
    <property type="entry name" value="AhpC/TSA"/>
</dbReference>
<dbReference type="GO" id="GO:0016209">
    <property type="term" value="F:antioxidant activity"/>
    <property type="evidence" value="ECO:0007669"/>
    <property type="project" value="InterPro"/>
</dbReference>
<comment type="caution">
    <text evidence="5">The sequence shown here is derived from an EMBL/GenBank/DDBJ whole genome shotgun (WGS) entry which is preliminary data.</text>
</comment>
<dbReference type="Gene3D" id="3.40.30.10">
    <property type="entry name" value="Glutaredoxin"/>
    <property type="match status" value="1"/>
</dbReference>
<sequence>MLKVGDEAPDFELDSTDGTKVRLSDFRGKQNVLLSFYPLDFTPVCTAQNCGYSQDYAQFEQLGVKVLPISVDSKFAHAAFREKYQLTHHLLSDIHRDATKKYGILYEPLNCSKRAYFLVDKEGKIRWMHIENELKDSRTNEELLAAIKAAL</sequence>